<dbReference type="RefSeq" id="WP_167053313.1">
    <property type="nucleotide sequence ID" value="NZ_JAAOZR010000006.1"/>
</dbReference>
<keyword evidence="2" id="KW-1185">Reference proteome</keyword>
<proteinExistence type="predicted"/>
<protein>
    <submittedName>
        <fullName evidence="1">Uncharacterized protein</fullName>
    </submittedName>
</protein>
<comment type="caution">
    <text evidence="1">The sequence shown here is derived from an EMBL/GenBank/DDBJ whole genome shotgun (WGS) entry which is preliminary data.</text>
</comment>
<organism evidence="1 2">
    <name type="scientific">Paenibacillus aceris</name>
    <dbReference type="NCBI Taxonomy" id="869555"/>
    <lineage>
        <taxon>Bacteria</taxon>
        <taxon>Bacillati</taxon>
        <taxon>Bacillota</taxon>
        <taxon>Bacilli</taxon>
        <taxon>Bacillales</taxon>
        <taxon>Paenibacillaceae</taxon>
        <taxon>Paenibacillus</taxon>
    </lineage>
</organism>
<dbReference type="Proteomes" id="UP001519344">
    <property type="component" value="Unassembled WGS sequence"/>
</dbReference>
<name>A0ABS4HVQ8_9BACL</name>
<evidence type="ECO:0000313" key="2">
    <source>
        <dbReference type="Proteomes" id="UP001519344"/>
    </source>
</evidence>
<sequence length="52" mass="6172">MKIMISAAEAIEKGVWNEILRLFGRDKNEEIWPKEEFILTEEQALQLKLIKK</sequence>
<evidence type="ECO:0000313" key="1">
    <source>
        <dbReference type="EMBL" id="MBP1962729.1"/>
    </source>
</evidence>
<gene>
    <name evidence="1" type="ORF">J2Z65_001945</name>
</gene>
<accession>A0ABS4HVQ8</accession>
<reference evidence="1 2" key="1">
    <citation type="submission" date="2021-03" db="EMBL/GenBank/DDBJ databases">
        <title>Genomic Encyclopedia of Type Strains, Phase IV (KMG-IV): sequencing the most valuable type-strain genomes for metagenomic binning, comparative biology and taxonomic classification.</title>
        <authorList>
            <person name="Goeker M."/>
        </authorList>
    </citation>
    <scope>NUCLEOTIDE SEQUENCE [LARGE SCALE GENOMIC DNA]</scope>
    <source>
        <strain evidence="1 2">DSM 24950</strain>
    </source>
</reference>
<dbReference type="EMBL" id="JAGGKV010000004">
    <property type="protein sequence ID" value="MBP1962729.1"/>
    <property type="molecule type" value="Genomic_DNA"/>
</dbReference>